<evidence type="ECO:0000313" key="4">
    <source>
        <dbReference type="Proteomes" id="UP000502041"/>
    </source>
</evidence>
<dbReference type="AlphaFoldDB" id="A0A6H2H5S1"/>
<dbReference type="PANTHER" id="PTHR46401">
    <property type="entry name" value="GLYCOSYLTRANSFERASE WBBK-RELATED"/>
    <property type="match status" value="1"/>
</dbReference>
<feature type="domain" description="Glycosyl transferase family 1" evidence="2">
    <location>
        <begin position="207"/>
        <end position="358"/>
    </location>
</feature>
<keyword evidence="4" id="KW-1185">Reference proteome</keyword>
<dbReference type="Pfam" id="PF00534">
    <property type="entry name" value="Glycos_transf_1"/>
    <property type="match status" value="1"/>
</dbReference>
<dbReference type="KEGG" id="pvac:HC248_00499"/>
<reference evidence="3 4" key="1">
    <citation type="submission" date="2020-04" db="EMBL/GenBank/DDBJ databases">
        <title>Complete genome of a Psychrophilic, Marine, Gas Vacuolate Bacterium Polaromonas vacuolata KCTC 22033T.</title>
        <authorList>
            <person name="Hwang K."/>
            <person name="Kim K.M."/>
        </authorList>
    </citation>
    <scope>NUCLEOTIDE SEQUENCE [LARGE SCALE GENOMIC DNA]</scope>
    <source>
        <strain evidence="3 4">KCTC 22033</strain>
    </source>
</reference>
<dbReference type="FunFam" id="3.40.50.2000:FF:000119">
    <property type="entry name" value="Glycosyl transferase group 1"/>
    <property type="match status" value="1"/>
</dbReference>
<protein>
    <submittedName>
        <fullName evidence="3">D-inositol 3-phosphate glycosyltransferase</fullName>
        <ecNumber evidence="3">2.4.1.250</ecNumber>
    </submittedName>
</protein>
<keyword evidence="1 3" id="KW-0808">Transferase</keyword>
<proteinExistence type="predicted"/>
<dbReference type="EMBL" id="CP051461">
    <property type="protein sequence ID" value="QJC55221.1"/>
    <property type="molecule type" value="Genomic_DNA"/>
</dbReference>
<dbReference type="Gene3D" id="3.40.50.2000">
    <property type="entry name" value="Glycogen Phosphorylase B"/>
    <property type="match status" value="2"/>
</dbReference>
<keyword evidence="3" id="KW-0328">Glycosyltransferase</keyword>
<evidence type="ECO:0000259" key="2">
    <source>
        <dbReference type="Pfam" id="PF00534"/>
    </source>
</evidence>
<dbReference type="RefSeq" id="WP_168921119.1">
    <property type="nucleotide sequence ID" value="NZ_CP051461.1"/>
</dbReference>
<dbReference type="GO" id="GO:0102710">
    <property type="term" value="F:D-inositol-3-phosphate glycosyltransferase activity"/>
    <property type="evidence" value="ECO:0007669"/>
    <property type="project" value="UniProtKB-EC"/>
</dbReference>
<dbReference type="InterPro" id="IPR001296">
    <property type="entry name" value="Glyco_trans_1"/>
</dbReference>
<organism evidence="3 4">
    <name type="scientific">Polaromonas vacuolata</name>
    <dbReference type="NCBI Taxonomy" id="37448"/>
    <lineage>
        <taxon>Bacteria</taxon>
        <taxon>Pseudomonadati</taxon>
        <taxon>Pseudomonadota</taxon>
        <taxon>Betaproteobacteria</taxon>
        <taxon>Burkholderiales</taxon>
        <taxon>Comamonadaceae</taxon>
        <taxon>Polaromonas</taxon>
    </lineage>
</organism>
<gene>
    <name evidence="3" type="primary">mshA_3</name>
    <name evidence="3" type="ORF">HC248_00499</name>
</gene>
<dbReference type="GO" id="GO:0009103">
    <property type="term" value="P:lipopolysaccharide biosynthetic process"/>
    <property type="evidence" value="ECO:0007669"/>
    <property type="project" value="TreeGrafter"/>
</dbReference>
<evidence type="ECO:0000313" key="3">
    <source>
        <dbReference type="EMBL" id="QJC55221.1"/>
    </source>
</evidence>
<dbReference type="EC" id="2.4.1.250" evidence="3"/>
<name>A0A6H2H5S1_9BURK</name>
<dbReference type="PANTHER" id="PTHR46401:SF2">
    <property type="entry name" value="GLYCOSYLTRANSFERASE WBBK-RELATED"/>
    <property type="match status" value="1"/>
</dbReference>
<dbReference type="SUPFAM" id="SSF53756">
    <property type="entry name" value="UDP-Glycosyltransferase/glycogen phosphorylase"/>
    <property type="match status" value="1"/>
</dbReference>
<sequence>MKILVNGTSLLAPLTGIGQYVRHLFTAMDKRTDADIRMYYGAYCEQGVKLPSATASLAAQRGYGLAQRFLPRPRAIKKLAERAMFKYHTRGSLGGDEVLYHEPAYLPLPYKGPQVISVCDMSCFDHPQTHPAERVRVMQRDMPLALEQADHIIVISEASRKALHKWFNIDPARISTTYLAADPRFQPTGFDAIAPALASLGLTPGGYVLSVGTLEPRKNLTTLFAAYAGLPVELRKRYPLAVAGMKGWGTEGLMKSAEALIQRGELRLLNYVADDLIAPLYAGAAAFCYPSRYEGFGLPALEAMASGVPVVTSNQTSLPEVVGDAGIMVDPDDVDGMRDALRQLLEDRAYAQDLGQRGWLRSKLFSWDRCADETFAVYEKVMLKRGLGA</sequence>
<dbReference type="CDD" id="cd03809">
    <property type="entry name" value="GT4_MtfB-like"/>
    <property type="match status" value="1"/>
</dbReference>
<dbReference type="Proteomes" id="UP000502041">
    <property type="component" value="Chromosome"/>
</dbReference>
<evidence type="ECO:0000256" key="1">
    <source>
        <dbReference type="ARBA" id="ARBA00022679"/>
    </source>
</evidence>
<accession>A0A6H2H5S1</accession>